<dbReference type="RefSeq" id="WP_344876120.1">
    <property type="nucleotide sequence ID" value="NZ_BAABAL010000012.1"/>
</dbReference>
<accession>A0ABP7SDN5</accession>
<sequence>MTALAFQNLRLATAHNLTSYYAYADSPFRTTGADGRDPFAAALTAAGWFTVTEGHASLIPTPVPVPQTESPCLVHRAREDDPFGYLLREAHEALADAEAAKRRRIAPPIHHEHGDSTRAQAPPGNRDGPQKEGAPRKHGRPELPILDSTTPAGRMARQLRELRDSVGKPTYLMMEQRASFSLSALSCAARGRRMPTRRAVIAYATACGADPEEWGRKWDEINKHTDSSRP</sequence>
<evidence type="ECO:0008006" key="4">
    <source>
        <dbReference type="Google" id="ProtNLM"/>
    </source>
</evidence>
<dbReference type="InterPro" id="IPR001387">
    <property type="entry name" value="Cro/C1-type_HTH"/>
</dbReference>
<dbReference type="Pfam" id="PF13560">
    <property type="entry name" value="HTH_31"/>
    <property type="match status" value="1"/>
</dbReference>
<gene>
    <name evidence="2" type="ORF">GCM10022247_35640</name>
</gene>
<evidence type="ECO:0000313" key="2">
    <source>
        <dbReference type="EMBL" id="GAA4010342.1"/>
    </source>
</evidence>
<evidence type="ECO:0000256" key="1">
    <source>
        <dbReference type="SAM" id="MobiDB-lite"/>
    </source>
</evidence>
<dbReference type="EMBL" id="BAABAL010000012">
    <property type="protein sequence ID" value="GAA4010342.1"/>
    <property type="molecule type" value="Genomic_DNA"/>
</dbReference>
<reference evidence="3" key="1">
    <citation type="journal article" date="2019" name="Int. J. Syst. Evol. Microbiol.">
        <title>The Global Catalogue of Microorganisms (GCM) 10K type strain sequencing project: providing services to taxonomists for standard genome sequencing and annotation.</title>
        <authorList>
            <consortium name="The Broad Institute Genomics Platform"/>
            <consortium name="The Broad Institute Genome Sequencing Center for Infectious Disease"/>
            <person name="Wu L."/>
            <person name="Ma J."/>
        </authorList>
    </citation>
    <scope>NUCLEOTIDE SEQUENCE [LARGE SCALE GENOMIC DNA]</scope>
    <source>
        <strain evidence="3">JCM 17342</strain>
    </source>
</reference>
<protein>
    <recommendedName>
        <fullName evidence="4">HTH cro/C1-type domain-containing protein</fullName>
    </recommendedName>
</protein>
<dbReference type="CDD" id="cd00093">
    <property type="entry name" value="HTH_XRE"/>
    <property type="match status" value="1"/>
</dbReference>
<keyword evidence="3" id="KW-1185">Reference proteome</keyword>
<dbReference type="Proteomes" id="UP001501747">
    <property type="component" value="Unassembled WGS sequence"/>
</dbReference>
<proteinExistence type="predicted"/>
<evidence type="ECO:0000313" key="3">
    <source>
        <dbReference type="Proteomes" id="UP001501747"/>
    </source>
</evidence>
<organism evidence="2 3">
    <name type="scientific">Allokutzneria multivorans</name>
    <dbReference type="NCBI Taxonomy" id="1142134"/>
    <lineage>
        <taxon>Bacteria</taxon>
        <taxon>Bacillati</taxon>
        <taxon>Actinomycetota</taxon>
        <taxon>Actinomycetes</taxon>
        <taxon>Pseudonocardiales</taxon>
        <taxon>Pseudonocardiaceae</taxon>
        <taxon>Allokutzneria</taxon>
    </lineage>
</organism>
<feature type="region of interest" description="Disordered" evidence="1">
    <location>
        <begin position="106"/>
        <end position="154"/>
    </location>
</feature>
<name>A0ABP7SDN5_9PSEU</name>
<comment type="caution">
    <text evidence="2">The sequence shown here is derived from an EMBL/GenBank/DDBJ whole genome shotgun (WGS) entry which is preliminary data.</text>
</comment>